<sequence>MTCMWRGRSEVLPYGRHQDPCASVYWSIIYRSLQTPAISFSAAKDESWLQFKLRESRVKVLDKSNSFRKGGQREIPDSESSPSRESINFLEERNKYPQLEVSDHEEILTKEVSRIHLHPKARYSTKLAKPHIQTPETLKQRFLRVSTTSQRRIRRYLRH</sequence>
<feature type="region of interest" description="Disordered" evidence="1">
    <location>
        <begin position="65"/>
        <end position="85"/>
    </location>
</feature>
<evidence type="ECO:0000313" key="2">
    <source>
        <dbReference type="EMBL" id="GIY28197.1"/>
    </source>
</evidence>
<evidence type="ECO:0000313" key="3">
    <source>
        <dbReference type="Proteomes" id="UP001054945"/>
    </source>
</evidence>
<comment type="caution">
    <text evidence="2">The sequence shown here is derived from an EMBL/GenBank/DDBJ whole genome shotgun (WGS) entry which is preliminary data.</text>
</comment>
<gene>
    <name evidence="2" type="ORF">CEXT_166951</name>
</gene>
<evidence type="ECO:0000256" key="1">
    <source>
        <dbReference type="SAM" id="MobiDB-lite"/>
    </source>
</evidence>
<keyword evidence="3" id="KW-1185">Reference proteome</keyword>
<name>A0AAV4S6Z7_CAEEX</name>
<accession>A0AAV4S6Z7</accession>
<reference evidence="2 3" key="1">
    <citation type="submission" date="2021-06" db="EMBL/GenBank/DDBJ databases">
        <title>Caerostris extrusa draft genome.</title>
        <authorList>
            <person name="Kono N."/>
            <person name="Arakawa K."/>
        </authorList>
    </citation>
    <scope>NUCLEOTIDE SEQUENCE [LARGE SCALE GENOMIC DNA]</scope>
</reference>
<dbReference type="AlphaFoldDB" id="A0AAV4S6Z7"/>
<dbReference type="EMBL" id="BPLR01008918">
    <property type="protein sequence ID" value="GIY28197.1"/>
    <property type="molecule type" value="Genomic_DNA"/>
</dbReference>
<organism evidence="2 3">
    <name type="scientific">Caerostris extrusa</name>
    <name type="common">Bark spider</name>
    <name type="synonym">Caerostris bankana</name>
    <dbReference type="NCBI Taxonomy" id="172846"/>
    <lineage>
        <taxon>Eukaryota</taxon>
        <taxon>Metazoa</taxon>
        <taxon>Ecdysozoa</taxon>
        <taxon>Arthropoda</taxon>
        <taxon>Chelicerata</taxon>
        <taxon>Arachnida</taxon>
        <taxon>Araneae</taxon>
        <taxon>Araneomorphae</taxon>
        <taxon>Entelegynae</taxon>
        <taxon>Araneoidea</taxon>
        <taxon>Araneidae</taxon>
        <taxon>Caerostris</taxon>
    </lineage>
</organism>
<dbReference type="Proteomes" id="UP001054945">
    <property type="component" value="Unassembled WGS sequence"/>
</dbReference>
<proteinExistence type="predicted"/>
<protein>
    <submittedName>
        <fullName evidence="2">Uncharacterized protein</fullName>
    </submittedName>
</protein>